<dbReference type="EMBL" id="CP023284">
    <property type="protein sequence ID" value="ATA57710.1"/>
    <property type="molecule type" value="Genomic_DNA"/>
</dbReference>
<dbReference type="PANTHER" id="PTHR33204">
    <property type="entry name" value="TRANSCRIPTIONAL REGULATOR, MARR FAMILY"/>
    <property type="match status" value="1"/>
</dbReference>
<dbReference type="Proteomes" id="UP000217154">
    <property type="component" value="Chromosome"/>
</dbReference>
<reference evidence="6 7" key="1">
    <citation type="submission" date="2017-09" db="EMBL/GenBank/DDBJ databases">
        <title>The diverse metabolic capabilities of V. boronicumulans make it an excellent choice for continued studies on novel biodegradation.</title>
        <authorList>
            <person name="Sun S."/>
        </authorList>
    </citation>
    <scope>NUCLEOTIDE SEQUENCE [LARGE SCALE GENOMIC DNA]</scope>
    <source>
        <strain evidence="6 7">J1</strain>
    </source>
</reference>
<keyword evidence="3" id="KW-0804">Transcription</keyword>
<proteinExistence type="predicted"/>
<accession>A0A250DTK9</accession>
<evidence type="ECO:0000256" key="1">
    <source>
        <dbReference type="ARBA" id="ARBA00023015"/>
    </source>
</evidence>
<feature type="compositionally biased region" description="Low complexity" evidence="4">
    <location>
        <begin position="102"/>
        <end position="120"/>
    </location>
</feature>
<dbReference type="Pfam" id="PF01638">
    <property type="entry name" value="HxlR"/>
    <property type="match status" value="1"/>
</dbReference>
<dbReference type="InterPro" id="IPR036390">
    <property type="entry name" value="WH_DNA-bd_sf"/>
</dbReference>
<organism evidence="6 7">
    <name type="scientific">Variovorax boronicumulans</name>
    <dbReference type="NCBI Taxonomy" id="436515"/>
    <lineage>
        <taxon>Bacteria</taxon>
        <taxon>Pseudomonadati</taxon>
        <taxon>Pseudomonadota</taxon>
        <taxon>Betaproteobacteria</taxon>
        <taxon>Burkholderiales</taxon>
        <taxon>Comamonadaceae</taxon>
        <taxon>Variovorax</taxon>
    </lineage>
</organism>
<keyword evidence="1" id="KW-0805">Transcription regulation</keyword>
<evidence type="ECO:0000256" key="3">
    <source>
        <dbReference type="ARBA" id="ARBA00023163"/>
    </source>
</evidence>
<feature type="domain" description="HTH hxlR-type" evidence="5">
    <location>
        <begin position="16"/>
        <end position="95"/>
    </location>
</feature>
<evidence type="ECO:0000313" key="6">
    <source>
        <dbReference type="EMBL" id="ATA57710.1"/>
    </source>
</evidence>
<protein>
    <submittedName>
        <fullName evidence="6">Transcriptional regulator</fullName>
    </submittedName>
</protein>
<feature type="compositionally biased region" description="Pro residues" evidence="4">
    <location>
        <begin position="121"/>
        <end position="137"/>
    </location>
</feature>
<dbReference type="GO" id="GO:0003677">
    <property type="term" value="F:DNA binding"/>
    <property type="evidence" value="ECO:0007669"/>
    <property type="project" value="UniProtKB-KW"/>
</dbReference>
<dbReference type="SUPFAM" id="SSF46785">
    <property type="entry name" value="Winged helix' DNA-binding domain"/>
    <property type="match status" value="1"/>
</dbReference>
<dbReference type="PANTHER" id="PTHR33204:SF37">
    <property type="entry name" value="HTH-TYPE TRANSCRIPTIONAL REGULATOR YODB"/>
    <property type="match status" value="1"/>
</dbReference>
<dbReference type="Gene3D" id="1.10.10.10">
    <property type="entry name" value="Winged helix-like DNA-binding domain superfamily/Winged helix DNA-binding domain"/>
    <property type="match status" value="1"/>
</dbReference>
<name>A0A250DTK9_9BURK</name>
<feature type="region of interest" description="Disordered" evidence="4">
    <location>
        <begin position="101"/>
        <end position="145"/>
    </location>
</feature>
<evidence type="ECO:0000256" key="2">
    <source>
        <dbReference type="ARBA" id="ARBA00023125"/>
    </source>
</evidence>
<sequence>MSTKENAAISQLLALLEARYALRVLWALRDGHAQTFRLLQDSVGGITPNTLNTRIKELREAGVVSHGSDGYCLTLSGQDLLKRLSDLQAFAAKWQLGQSKKAAGPAAAQPASAEASSPVAPAAPAPSAPDAAPPATTPPSSDSQG</sequence>
<evidence type="ECO:0000256" key="4">
    <source>
        <dbReference type="SAM" id="MobiDB-lite"/>
    </source>
</evidence>
<dbReference type="AlphaFoldDB" id="A0A250DTK9"/>
<evidence type="ECO:0000259" key="5">
    <source>
        <dbReference type="Pfam" id="PF01638"/>
    </source>
</evidence>
<evidence type="ECO:0000313" key="7">
    <source>
        <dbReference type="Proteomes" id="UP000217154"/>
    </source>
</evidence>
<keyword evidence="2" id="KW-0238">DNA-binding</keyword>
<dbReference type="InterPro" id="IPR002577">
    <property type="entry name" value="HTH_HxlR"/>
</dbReference>
<dbReference type="KEGG" id="vbo:CKY39_11765"/>
<gene>
    <name evidence="6" type="ORF">CKY39_11765</name>
</gene>
<dbReference type="InterPro" id="IPR036388">
    <property type="entry name" value="WH-like_DNA-bd_sf"/>
</dbReference>